<keyword evidence="1" id="KW-1133">Transmembrane helix</keyword>
<protein>
    <submittedName>
        <fullName evidence="2">Uncharacterized protein</fullName>
    </submittedName>
</protein>
<keyword evidence="1" id="KW-0472">Membrane</keyword>
<sequence length="33" mass="3907">MWSLSLVVVLVLFTFLFFHCSLKLWSKTLSMTK</sequence>
<dbReference type="EMBL" id="GBRH01160134">
    <property type="protein sequence ID" value="JAE37762.1"/>
    <property type="molecule type" value="Transcribed_RNA"/>
</dbReference>
<reference evidence="2" key="1">
    <citation type="submission" date="2014-09" db="EMBL/GenBank/DDBJ databases">
        <authorList>
            <person name="Magalhaes I.L.F."/>
            <person name="Oliveira U."/>
            <person name="Santos F.R."/>
            <person name="Vidigal T.H.D.A."/>
            <person name="Brescovit A.D."/>
            <person name="Santos A.J."/>
        </authorList>
    </citation>
    <scope>NUCLEOTIDE SEQUENCE</scope>
    <source>
        <tissue evidence="2">Shoot tissue taken approximately 20 cm above the soil surface</tissue>
    </source>
</reference>
<accession>A0A0A9HLZ7</accession>
<evidence type="ECO:0000256" key="1">
    <source>
        <dbReference type="SAM" id="Phobius"/>
    </source>
</evidence>
<organism evidence="2">
    <name type="scientific">Arundo donax</name>
    <name type="common">Giant reed</name>
    <name type="synonym">Donax arundinaceus</name>
    <dbReference type="NCBI Taxonomy" id="35708"/>
    <lineage>
        <taxon>Eukaryota</taxon>
        <taxon>Viridiplantae</taxon>
        <taxon>Streptophyta</taxon>
        <taxon>Embryophyta</taxon>
        <taxon>Tracheophyta</taxon>
        <taxon>Spermatophyta</taxon>
        <taxon>Magnoliopsida</taxon>
        <taxon>Liliopsida</taxon>
        <taxon>Poales</taxon>
        <taxon>Poaceae</taxon>
        <taxon>PACMAD clade</taxon>
        <taxon>Arundinoideae</taxon>
        <taxon>Arundineae</taxon>
        <taxon>Arundo</taxon>
    </lineage>
</organism>
<evidence type="ECO:0000313" key="2">
    <source>
        <dbReference type="EMBL" id="JAE37762.1"/>
    </source>
</evidence>
<name>A0A0A9HLZ7_ARUDO</name>
<reference evidence="2" key="2">
    <citation type="journal article" date="2015" name="Data Brief">
        <title>Shoot transcriptome of the giant reed, Arundo donax.</title>
        <authorList>
            <person name="Barrero R.A."/>
            <person name="Guerrero F.D."/>
            <person name="Moolhuijzen P."/>
            <person name="Goolsby J.A."/>
            <person name="Tidwell J."/>
            <person name="Bellgard S.E."/>
            <person name="Bellgard M.I."/>
        </authorList>
    </citation>
    <scope>NUCLEOTIDE SEQUENCE</scope>
    <source>
        <tissue evidence="2">Shoot tissue taken approximately 20 cm above the soil surface</tissue>
    </source>
</reference>
<feature type="transmembrane region" description="Helical" evidence="1">
    <location>
        <begin position="6"/>
        <end position="25"/>
    </location>
</feature>
<dbReference type="AlphaFoldDB" id="A0A0A9HLZ7"/>
<keyword evidence="1" id="KW-0812">Transmembrane</keyword>
<proteinExistence type="predicted"/>